<keyword evidence="3" id="KW-1185">Reference proteome</keyword>
<dbReference type="EMBL" id="BLXT01002845">
    <property type="protein sequence ID" value="GFN98362.1"/>
    <property type="molecule type" value="Genomic_DNA"/>
</dbReference>
<feature type="compositionally biased region" description="Basic and acidic residues" evidence="1">
    <location>
        <begin position="125"/>
        <end position="134"/>
    </location>
</feature>
<feature type="region of interest" description="Disordered" evidence="1">
    <location>
        <begin position="70"/>
        <end position="134"/>
    </location>
</feature>
<dbReference type="AlphaFoldDB" id="A0AAV3ZVA3"/>
<protein>
    <submittedName>
        <fullName evidence="2">Uncharacterized protein</fullName>
    </submittedName>
</protein>
<organism evidence="2 3">
    <name type="scientific">Plakobranchus ocellatus</name>
    <dbReference type="NCBI Taxonomy" id="259542"/>
    <lineage>
        <taxon>Eukaryota</taxon>
        <taxon>Metazoa</taxon>
        <taxon>Spiralia</taxon>
        <taxon>Lophotrochozoa</taxon>
        <taxon>Mollusca</taxon>
        <taxon>Gastropoda</taxon>
        <taxon>Heterobranchia</taxon>
        <taxon>Euthyneura</taxon>
        <taxon>Panpulmonata</taxon>
        <taxon>Sacoglossa</taxon>
        <taxon>Placobranchoidea</taxon>
        <taxon>Plakobranchidae</taxon>
        <taxon>Plakobranchus</taxon>
    </lineage>
</organism>
<evidence type="ECO:0000313" key="3">
    <source>
        <dbReference type="Proteomes" id="UP000735302"/>
    </source>
</evidence>
<comment type="caution">
    <text evidence="2">The sequence shown here is derived from an EMBL/GenBank/DDBJ whole genome shotgun (WGS) entry which is preliminary data.</text>
</comment>
<proteinExistence type="predicted"/>
<dbReference type="Proteomes" id="UP000735302">
    <property type="component" value="Unassembled WGS sequence"/>
</dbReference>
<evidence type="ECO:0000256" key="1">
    <source>
        <dbReference type="SAM" id="MobiDB-lite"/>
    </source>
</evidence>
<evidence type="ECO:0000313" key="2">
    <source>
        <dbReference type="EMBL" id="GFN98362.1"/>
    </source>
</evidence>
<feature type="compositionally biased region" description="Polar residues" evidence="1">
    <location>
        <begin position="115"/>
        <end position="124"/>
    </location>
</feature>
<sequence>MAGLEPATEGSLQISGRVFYPLCHRRPIMYIGPAVSWATVSDGRGSQWRSGKRVRTGICRDPSVAVHTFKDINGGGQGTLPEEKTIDGLKDAQSGNQGQEEETGADQKQDGWMTSGEQQSTMTEEGTRSEEMDDICRELHPAVDGQSLHVTK</sequence>
<name>A0AAV3ZVA3_9GAST</name>
<reference evidence="2 3" key="1">
    <citation type="journal article" date="2021" name="Elife">
        <title>Chloroplast acquisition without the gene transfer in kleptoplastic sea slugs, Plakobranchus ocellatus.</title>
        <authorList>
            <person name="Maeda T."/>
            <person name="Takahashi S."/>
            <person name="Yoshida T."/>
            <person name="Shimamura S."/>
            <person name="Takaki Y."/>
            <person name="Nagai Y."/>
            <person name="Toyoda A."/>
            <person name="Suzuki Y."/>
            <person name="Arimoto A."/>
            <person name="Ishii H."/>
            <person name="Satoh N."/>
            <person name="Nishiyama T."/>
            <person name="Hasebe M."/>
            <person name="Maruyama T."/>
            <person name="Minagawa J."/>
            <person name="Obokata J."/>
            <person name="Shigenobu S."/>
        </authorList>
    </citation>
    <scope>NUCLEOTIDE SEQUENCE [LARGE SCALE GENOMIC DNA]</scope>
</reference>
<accession>A0AAV3ZVA3</accession>
<feature type="compositionally biased region" description="Basic and acidic residues" evidence="1">
    <location>
        <begin position="81"/>
        <end position="90"/>
    </location>
</feature>
<gene>
    <name evidence="2" type="ORF">PoB_002486800</name>
</gene>